<dbReference type="EMBL" id="JAMXHT010000001">
    <property type="protein sequence ID" value="MCO5396896.1"/>
    <property type="molecule type" value="Genomic_DNA"/>
</dbReference>
<name>A0ABT1AEV7_9RALS</name>
<sequence length="335" mass="37368">MTKKKIFVIMPFVSANTRDEASLTSFFNDYIKYPIETARGLSSEYSVSRSGNSLLILDNIIEDIAAADIVICDLSGEMANPNVMFELGLRLSTSPKPTILIREESEKNKKIFDVSGLYTYGYSLTGTRNLERFLLDKLAEYETNHEAYESPVLKILDHRAAFWMMLPVRKASAFLGGIASAAEASLRAFARAVALHVHKKGGHLEVDDSMLIYKAILSLPDKIVLEDFDYKISSIPSLDSYLSSVYLLGLVEDDVERKFREYAMAYSLSFSKGNSSLFAETKFGEFLGYAFETLILMNLSRVIIRVLGERQGGTERAALVSKFFDVAKDSQLIGG</sequence>
<dbReference type="RefSeq" id="WP_252676035.1">
    <property type="nucleotide sequence ID" value="NZ_JAMXHT010000001.1"/>
</dbReference>
<reference evidence="1" key="1">
    <citation type="submission" date="2022-06" db="EMBL/GenBank/DDBJ databases">
        <authorList>
            <person name="Lu C.-H."/>
        </authorList>
    </citation>
    <scope>NUCLEOTIDE SEQUENCE</scope>
    <source>
        <strain evidence="1">21MJYT02-11</strain>
    </source>
</reference>
<gene>
    <name evidence="1" type="ORF">NG900_01660</name>
</gene>
<evidence type="ECO:0000313" key="2">
    <source>
        <dbReference type="Proteomes" id="UP001162811"/>
    </source>
</evidence>
<evidence type="ECO:0000313" key="1">
    <source>
        <dbReference type="EMBL" id="MCO5396896.1"/>
    </source>
</evidence>
<comment type="caution">
    <text evidence="1">The sequence shown here is derived from an EMBL/GenBank/DDBJ whole genome shotgun (WGS) entry which is preliminary data.</text>
</comment>
<proteinExistence type="predicted"/>
<dbReference type="Proteomes" id="UP001162811">
    <property type="component" value="Unassembled WGS sequence"/>
</dbReference>
<accession>A0ABT1AEV7</accession>
<evidence type="ECO:0008006" key="3">
    <source>
        <dbReference type="Google" id="ProtNLM"/>
    </source>
</evidence>
<protein>
    <recommendedName>
        <fullName evidence="3">Nucleoside 2-deoxyribosyltransferase</fullName>
    </recommendedName>
</protein>
<organism evidence="1 2">
    <name type="scientific">Ralstonia soli</name>
    <dbReference type="NCBI Taxonomy" id="2953896"/>
    <lineage>
        <taxon>Bacteria</taxon>
        <taxon>Pseudomonadati</taxon>
        <taxon>Pseudomonadota</taxon>
        <taxon>Betaproteobacteria</taxon>
        <taxon>Burkholderiales</taxon>
        <taxon>Burkholderiaceae</taxon>
        <taxon>Ralstonia</taxon>
    </lineage>
</organism>
<reference evidence="1" key="2">
    <citation type="journal article" date="2023" name="Front. Microbiol.">
        <title>Ralstonia chuxiongensis sp. nov., Ralstonia mojiangensis sp. nov., and Ralstonia soli sp. nov., isolated from tobacco fields, are three novel species in the family Burkholderiaceae.</title>
        <authorList>
            <person name="Lu C.H."/>
            <person name="Zhang Y.Y."/>
            <person name="Jiang N."/>
            <person name="Chen W."/>
            <person name="Shao X."/>
            <person name="Zhao Z.M."/>
            <person name="Lu W.L."/>
            <person name="Hu X."/>
            <person name="Xi Y.X."/>
            <person name="Zou S.Y."/>
            <person name="Wei Q.J."/>
            <person name="Lin Z.L."/>
            <person name="Gong L."/>
            <person name="Gai X.T."/>
            <person name="Zhang L.Q."/>
            <person name="Li J.Y."/>
            <person name="Jin Y."/>
            <person name="Xia Z.Y."/>
        </authorList>
    </citation>
    <scope>NUCLEOTIDE SEQUENCE</scope>
    <source>
        <strain evidence="1">21MJYT02-11</strain>
    </source>
</reference>
<keyword evidence="2" id="KW-1185">Reference proteome</keyword>